<dbReference type="PANTHER" id="PTHR36516">
    <property type="entry name" value="PROTEIN CBG04168-RELATED"/>
    <property type="match status" value="1"/>
</dbReference>
<evidence type="ECO:0000259" key="3">
    <source>
        <dbReference type="PROSITE" id="PS50836"/>
    </source>
</evidence>
<keyword evidence="5" id="KW-1185">Reference proteome</keyword>
<keyword evidence="2" id="KW-0732">Signal</keyword>
<comment type="caution">
    <text evidence="4">The sequence shown here is derived from an EMBL/GenBank/DDBJ whole genome shotgun (WGS) entry which is preliminary data.</text>
</comment>
<dbReference type="InterPro" id="IPR005018">
    <property type="entry name" value="DOMON_domain"/>
</dbReference>
<feature type="compositionally biased region" description="Polar residues" evidence="1">
    <location>
        <begin position="560"/>
        <end position="571"/>
    </location>
</feature>
<feature type="compositionally biased region" description="Polar residues" evidence="1">
    <location>
        <begin position="347"/>
        <end position="370"/>
    </location>
</feature>
<accession>A0ABR1BTH9</accession>
<gene>
    <name evidence="4" type="primary">Necator_chrI.g2753</name>
    <name evidence="4" type="ORF">RB195_006625</name>
</gene>
<feature type="signal peptide" evidence="2">
    <location>
        <begin position="1"/>
        <end position="17"/>
    </location>
</feature>
<feature type="chain" id="PRO_5046499229" description="DOMON domain-containing protein" evidence="2">
    <location>
        <begin position="18"/>
        <end position="676"/>
    </location>
</feature>
<feature type="region of interest" description="Disordered" evidence="1">
    <location>
        <begin position="462"/>
        <end position="534"/>
    </location>
</feature>
<sequence length="676" mass="73355">MGMWLCLFAILPILVDGKALATTDTKDNTCSFETENYSLSWTYDDPSSDMVFKIVARSKMKNFWAGFFMGDDQPEDSIGAFVRNGQIGLMDAHTNGSDIHLDNITNVQALLFDLQDDTLTAEFARPISSNDPTDADLTECITLFFPNEVLEMDSDGELPVPNELHRKRICDLPTKCSNRDRSSGLVKRSDASVCEHTQGKSTVRWKTVGNDVMFSIGQSVEAGKWWSSVGIGPGMLNLTMAIAFLEDGMLRSLGGYRTQGYGMPRRDLSVTPRLNEMGTKVSNERSFVQFSLPMEIFNENMDDSGCVTLQIATLAGEWFGDYTIRKHDKTPEAVLVCGIDQCRDSPTVGNQQSQPTTVQQPNLELTQRPESSGEEESRQKNVDEQHNVALNKEESEGSTGEDVKEDINERGPVVSRLLNEVDSSGTEPANETSVFASAGRAVDALPEGSGSEASAEGEISKVIASQDDEILTTVPNSVAGEDARNTDGESVPKMGTVDGEAARGTSPSPELLASQTGNSGLPAESGQISNFPVTTPLPSAAEAVRVPSQNQGASGIAHPSISSVSNPVDEMQTTPTTLSNVTITMGRPLVLSKTVSPAVANILRDGCSDGHTDLRVCESYFADYLGKVKEWADRHNQVFGQQMWKACKLLSEVKHVPTMCCEKFRSTCVGHLQTNN</sequence>
<evidence type="ECO:0000313" key="4">
    <source>
        <dbReference type="EMBL" id="KAK6729688.1"/>
    </source>
</evidence>
<dbReference type="EMBL" id="JAVFWL010000001">
    <property type="protein sequence ID" value="KAK6729688.1"/>
    <property type="molecule type" value="Genomic_DNA"/>
</dbReference>
<evidence type="ECO:0000256" key="1">
    <source>
        <dbReference type="SAM" id="MobiDB-lite"/>
    </source>
</evidence>
<feature type="domain" description="DOMON" evidence="3">
    <location>
        <begin position="35"/>
        <end position="149"/>
    </location>
</feature>
<feature type="compositionally biased region" description="Basic and acidic residues" evidence="1">
    <location>
        <begin position="375"/>
        <end position="409"/>
    </location>
</feature>
<dbReference type="Proteomes" id="UP001303046">
    <property type="component" value="Unassembled WGS sequence"/>
</dbReference>
<reference evidence="4 5" key="1">
    <citation type="submission" date="2023-08" db="EMBL/GenBank/DDBJ databases">
        <title>A Necator americanus chromosomal reference genome.</title>
        <authorList>
            <person name="Ilik V."/>
            <person name="Petrzelkova K.J."/>
            <person name="Pardy F."/>
            <person name="Fuh T."/>
            <person name="Niatou-Singa F.S."/>
            <person name="Gouil Q."/>
            <person name="Baker L."/>
            <person name="Ritchie M.E."/>
            <person name="Jex A.R."/>
            <person name="Gazzola D."/>
            <person name="Li H."/>
            <person name="Toshio Fujiwara R."/>
            <person name="Zhan B."/>
            <person name="Aroian R.V."/>
            <person name="Pafco B."/>
            <person name="Schwarz E.M."/>
        </authorList>
    </citation>
    <scope>NUCLEOTIDE SEQUENCE [LARGE SCALE GENOMIC DNA]</scope>
    <source>
        <strain evidence="4 5">Aroian</strain>
        <tissue evidence="4">Whole animal</tissue>
    </source>
</reference>
<dbReference type="CDD" id="cd09631">
    <property type="entry name" value="DOMON_DOH"/>
    <property type="match status" value="1"/>
</dbReference>
<dbReference type="PANTHER" id="PTHR36516:SF5">
    <property type="entry name" value="DOMON DOMAIN-CONTAINING PROTEIN"/>
    <property type="match status" value="1"/>
</dbReference>
<protein>
    <recommendedName>
        <fullName evidence="3">DOMON domain-containing protein</fullName>
    </recommendedName>
</protein>
<evidence type="ECO:0000256" key="2">
    <source>
        <dbReference type="SAM" id="SignalP"/>
    </source>
</evidence>
<feature type="region of interest" description="Disordered" evidence="1">
    <location>
        <begin position="549"/>
        <end position="571"/>
    </location>
</feature>
<feature type="compositionally biased region" description="Polar residues" evidence="1">
    <location>
        <begin position="505"/>
        <end position="519"/>
    </location>
</feature>
<proteinExistence type="predicted"/>
<name>A0ABR1BTH9_NECAM</name>
<dbReference type="InterPro" id="IPR045266">
    <property type="entry name" value="DOH_DOMON"/>
</dbReference>
<organism evidence="4 5">
    <name type="scientific">Necator americanus</name>
    <name type="common">Human hookworm</name>
    <dbReference type="NCBI Taxonomy" id="51031"/>
    <lineage>
        <taxon>Eukaryota</taxon>
        <taxon>Metazoa</taxon>
        <taxon>Ecdysozoa</taxon>
        <taxon>Nematoda</taxon>
        <taxon>Chromadorea</taxon>
        <taxon>Rhabditida</taxon>
        <taxon>Rhabditina</taxon>
        <taxon>Rhabditomorpha</taxon>
        <taxon>Strongyloidea</taxon>
        <taxon>Ancylostomatidae</taxon>
        <taxon>Bunostominae</taxon>
        <taxon>Necator</taxon>
    </lineage>
</organism>
<feature type="domain" description="DOMON" evidence="3">
    <location>
        <begin position="199"/>
        <end position="316"/>
    </location>
</feature>
<feature type="region of interest" description="Disordered" evidence="1">
    <location>
        <begin position="345"/>
        <end position="412"/>
    </location>
</feature>
<evidence type="ECO:0000313" key="5">
    <source>
        <dbReference type="Proteomes" id="UP001303046"/>
    </source>
</evidence>
<dbReference type="PROSITE" id="PS50836">
    <property type="entry name" value="DOMON"/>
    <property type="match status" value="2"/>
</dbReference>
<dbReference type="Pfam" id="PF03351">
    <property type="entry name" value="DOMON"/>
    <property type="match status" value="2"/>
</dbReference>